<dbReference type="HOGENOM" id="CLU_526380_0_0_1"/>
<feature type="compositionally biased region" description="Polar residues" evidence="1">
    <location>
        <begin position="75"/>
        <end position="86"/>
    </location>
</feature>
<feature type="compositionally biased region" description="Low complexity" evidence="1">
    <location>
        <begin position="99"/>
        <end position="112"/>
    </location>
</feature>
<protein>
    <submittedName>
        <fullName evidence="2">Uncharacterized protein</fullName>
    </submittedName>
</protein>
<dbReference type="AlphaFoldDB" id="A0A0C3L3W2"/>
<evidence type="ECO:0000313" key="2">
    <source>
        <dbReference type="EMBL" id="KIO28428.1"/>
    </source>
</evidence>
<feature type="region of interest" description="Disordered" evidence="1">
    <location>
        <begin position="1"/>
        <end position="186"/>
    </location>
</feature>
<proteinExistence type="predicted"/>
<name>A0A0C3L3W2_9AGAM</name>
<feature type="compositionally biased region" description="Low complexity" evidence="1">
    <location>
        <begin position="130"/>
        <end position="150"/>
    </location>
</feature>
<feature type="region of interest" description="Disordered" evidence="1">
    <location>
        <begin position="252"/>
        <end position="370"/>
    </location>
</feature>
<reference evidence="3" key="2">
    <citation type="submission" date="2015-01" db="EMBL/GenBank/DDBJ databases">
        <title>Evolutionary Origins and Diversification of the Mycorrhizal Mutualists.</title>
        <authorList>
            <consortium name="DOE Joint Genome Institute"/>
            <consortium name="Mycorrhizal Genomics Consortium"/>
            <person name="Kohler A."/>
            <person name="Kuo A."/>
            <person name="Nagy L.G."/>
            <person name="Floudas D."/>
            <person name="Copeland A."/>
            <person name="Barry K.W."/>
            <person name="Cichocki N."/>
            <person name="Veneault-Fourrey C."/>
            <person name="LaButti K."/>
            <person name="Lindquist E.A."/>
            <person name="Lipzen A."/>
            <person name="Lundell T."/>
            <person name="Morin E."/>
            <person name="Murat C."/>
            <person name="Riley R."/>
            <person name="Ohm R."/>
            <person name="Sun H."/>
            <person name="Tunlid A."/>
            <person name="Henrissat B."/>
            <person name="Grigoriev I.V."/>
            <person name="Hibbett D.S."/>
            <person name="Martin F."/>
        </authorList>
    </citation>
    <scope>NUCLEOTIDE SEQUENCE [LARGE SCALE GENOMIC DNA]</scope>
    <source>
        <strain evidence="3">MUT 4182</strain>
    </source>
</reference>
<dbReference type="Proteomes" id="UP000054248">
    <property type="component" value="Unassembled WGS sequence"/>
</dbReference>
<keyword evidence="3" id="KW-1185">Reference proteome</keyword>
<reference evidence="2 3" key="1">
    <citation type="submission" date="2014-04" db="EMBL/GenBank/DDBJ databases">
        <authorList>
            <consortium name="DOE Joint Genome Institute"/>
            <person name="Kuo A."/>
            <person name="Girlanda M."/>
            <person name="Perotto S."/>
            <person name="Kohler A."/>
            <person name="Nagy L.G."/>
            <person name="Floudas D."/>
            <person name="Copeland A."/>
            <person name="Barry K.W."/>
            <person name="Cichocki N."/>
            <person name="Veneault-Fourrey C."/>
            <person name="LaButti K."/>
            <person name="Lindquist E.A."/>
            <person name="Lipzen A."/>
            <person name="Lundell T."/>
            <person name="Morin E."/>
            <person name="Murat C."/>
            <person name="Sun H."/>
            <person name="Tunlid A."/>
            <person name="Henrissat B."/>
            <person name="Grigoriev I.V."/>
            <person name="Hibbett D.S."/>
            <person name="Martin F."/>
            <person name="Nordberg H.P."/>
            <person name="Cantor M.N."/>
            <person name="Hua S.X."/>
        </authorList>
    </citation>
    <scope>NUCLEOTIDE SEQUENCE [LARGE SCALE GENOMIC DNA]</scope>
    <source>
        <strain evidence="2 3">MUT 4182</strain>
    </source>
</reference>
<feature type="non-terminal residue" evidence="2">
    <location>
        <position position="1"/>
    </location>
</feature>
<organism evidence="2 3">
    <name type="scientific">Tulasnella calospora MUT 4182</name>
    <dbReference type="NCBI Taxonomy" id="1051891"/>
    <lineage>
        <taxon>Eukaryota</taxon>
        <taxon>Fungi</taxon>
        <taxon>Dikarya</taxon>
        <taxon>Basidiomycota</taxon>
        <taxon>Agaricomycotina</taxon>
        <taxon>Agaricomycetes</taxon>
        <taxon>Cantharellales</taxon>
        <taxon>Tulasnellaceae</taxon>
        <taxon>Tulasnella</taxon>
    </lineage>
</organism>
<feature type="compositionally biased region" description="Acidic residues" evidence="1">
    <location>
        <begin position="267"/>
        <end position="276"/>
    </location>
</feature>
<feature type="compositionally biased region" description="Low complexity" evidence="1">
    <location>
        <begin position="1"/>
        <end position="35"/>
    </location>
</feature>
<dbReference type="EMBL" id="KN822994">
    <property type="protein sequence ID" value="KIO28428.1"/>
    <property type="molecule type" value="Genomic_DNA"/>
</dbReference>
<gene>
    <name evidence="2" type="ORF">M407DRAFT_22324</name>
</gene>
<feature type="compositionally biased region" description="Polar residues" evidence="1">
    <location>
        <begin position="36"/>
        <end position="45"/>
    </location>
</feature>
<sequence length="518" mass="54133">IPSARSGSVSSGYSGRPNVQSLASPATPASGAPTLYSPTSASTVSAGGRPWAYPETPNTSQGSLPTCVGAPGGKQYSSLSVKSGSTGAADGDSRLRGASISSSKSTDTSTSSANVASNGASDSSSPKHQGPGWSTSTSTASAGTTGKSGTIRGPKLGPIATSAAVYRSPYEIDDEDSSSSEKYSKDTTPLPVLLRTVNSHAQAHALVEKAEKQILDLADLPPDSAGLSDEALSAQLAAFGETLALERRFARGEAQKSAWLSRKGYAEDSEDEEVTPDDEKNRSPRREVFGPPNMPRKGSSGTMPAMSPILHRAGSLEFNKNIMQATVRSRPPKSRTPAKSHTAPLSTIAPIRTTPSNVGPPPTDIKPGRRSEDLQLTMHGIEITKTLPTPTDSPRSNVDMAAAQSSGRNVGVDETADPQDAVVASPPELQVLSSNQRNPDITVTEFQSVPLSRVSTAPSSHEKSMTLPNFVHNRVVSSGNPVVLQGPEDYYPPRSESRTGGKQHFGGLRNLVRTLKGK</sequence>
<dbReference type="STRING" id="1051891.A0A0C3L3W2"/>
<evidence type="ECO:0000256" key="1">
    <source>
        <dbReference type="SAM" id="MobiDB-lite"/>
    </source>
</evidence>
<dbReference type="OrthoDB" id="194358at2759"/>
<evidence type="ECO:0000313" key="3">
    <source>
        <dbReference type="Proteomes" id="UP000054248"/>
    </source>
</evidence>
<feature type="compositionally biased region" description="Polar residues" evidence="1">
    <location>
        <begin position="113"/>
        <end position="127"/>
    </location>
</feature>
<accession>A0A0C3L3W2</accession>
<feature type="compositionally biased region" description="Basic and acidic residues" evidence="1">
    <location>
        <begin position="277"/>
        <end position="288"/>
    </location>
</feature>